<evidence type="ECO:0000256" key="7">
    <source>
        <dbReference type="ARBA" id="ARBA00023146"/>
    </source>
</evidence>
<dbReference type="AlphaFoldDB" id="X1B9G2"/>
<evidence type="ECO:0000256" key="1">
    <source>
        <dbReference type="ARBA" id="ARBA00005594"/>
    </source>
</evidence>
<keyword evidence="5" id="KW-0067">ATP-binding</keyword>
<dbReference type="GO" id="GO:0005524">
    <property type="term" value="F:ATP binding"/>
    <property type="evidence" value="ECO:0007669"/>
    <property type="project" value="UniProtKB-KW"/>
</dbReference>
<accession>X1B9G2</accession>
<dbReference type="GO" id="GO:0005829">
    <property type="term" value="C:cytosol"/>
    <property type="evidence" value="ECO:0007669"/>
    <property type="project" value="TreeGrafter"/>
</dbReference>
<feature type="non-terminal residue" evidence="9">
    <location>
        <position position="1"/>
    </location>
</feature>
<evidence type="ECO:0000313" key="9">
    <source>
        <dbReference type="EMBL" id="GAG92424.1"/>
    </source>
</evidence>
<evidence type="ECO:0000256" key="5">
    <source>
        <dbReference type="ARBA" id="ARBA00022840"/>
    </source>
</evidence>
<dbReference type="GO" id="GO:0006436">
    <property type="term" value="P:tryptophanyl-tRNA aminoacylation"/>
    <property type="evidence" value="ECO:0007669"/>
    <property type="project" value="TreeGrafter"/>
</dbReference>
<proteinExistence type="inferred from homology"/>
<sequence>SASPEKIEEKVKTMITDTQKIRLNDLGHPDICIVYTYQKIFNPEQSEEISVGCKSGKLGCVECKKRLAQALINKFDGFRKKRKYYEKNPEIISKILVEGSKKARQVAKQTLNEAKKAMNLDYE</sequence>
<evidence type="ECO:0000256" key="3">
    <source>
        <dbReference type="ARBA" id="ARBA00022598"/>
    </source>
</evidence>
<dbReference type="InterPro" id="IPR050203">
    <property type="entry name" value="Trp-tRNA_synthetase"/>
</dbReference>
<dbReference type="GO" id="GO:0004830">
    <property type="term" value="F:tryptophan-tRNA ligase activity"/>
    <property type="evidence" value="ECO:0007669"/>
    <property type="project" value="UniProtKB-EC"/>
</dbReference>
<evidence type="ECO:0000256" key="2">
    <source>
        <dbReference type="ARBA" id="ARBA00013161"/>
    </source>
</evidence>
<dbReference type="EMBL" id="BART01028715">
    <property type="protein sequence ID" value="GAG92424.1"/>
    <property type="molecule type" value="Genomic_DNA"/>
</dbReference>
<keyword evidence="3" id="KW-0436">Ligase</keyword>
<keyword evidence="7" id="KW-0030">Aminoacyl-tRNA synthetase</keyword>
<name>X1B9G2_9ZZZZ</name>
<comment type="caution">
    <text evidence="9">The sequence shown here is derived from an EMBL/GenBank/DDBJ whole genome shotgun (WGS) entry which is preliminary data.</text>
</comment>
<evidence type="ECO:0000256" key="6">
    <source>
        <dbReference type="ARBA" id="ARBA00022917"/>
    </source>
</evidence>
<evidence type="ECO:0000256" key="8">
    <source>
        <dbReference type="ARBA" id="ARBA00049929"/>
    </source>
</evidence>
<gene>
    <name evidence="9" type="ORF">S01H4_50552</name>
</gene>
<keyword evidence="6" id="KW-0648">Protein biosynthesis</keyword>
<organism evidence="9">
    <name type="scientific">marine sediment metagenome</name>
    <dbReference type="NCBI Taxonomy" id="412755"/>
    <lineage>
        <taxon>unclassified sequences</taxon>
        <taxon>metagenomes</taxon>
        <taxon>ecological metagenomes</taxon>
    </lineage>
</organism>
<protein>
    <recommendedName>
        <fullName evidence="2">tryptophan--tRNA ligase</fullName>
        <ecNumber evidence="2">6.1.1.2</ecNumber>
    </recommendedName>
</protein>
<dbReference type="PANTHER" id="PTHR43766">
    <property type="entry name" value="TRYPTOPHAN--TRNA LIGASE, MITOCHONDRIAL"/>
    <property type="match status" value="1"/>
</dbReference>
<reference evidence="9" key="1">
    <citation type="journal article" date="2014" name="Front. Microbiol.">
        <title>High frequency of phylogenetically diverse reductive dehalogenase-homologous genes in deep subseafloor sedimentary metagenomes.</title>
        <authorList>
            <person name="Kawai M."/>
            <person name="Futagami T."/>
            <person name="Toyoda A."/>
            <person name="Takaki Y."/>
            <person name="Nishi S."/>
            <person name="Hori S."/>
            <person name="Arai W."/>
            <person name="Tsubouchi T."/>
            <person name="Morono Y."/>
            <person name="Uchiyama I."/>
            <person name="Ito T."/>
            <person name="Fujiyama A."/>
            <person name="Inagaki F."/>
            <person name="Takami H."/>
        </authorList>
    </citation>
    <scope>NUCLEOTIDE SEQUENCE</scope>
    <source>
        <strain evidence="9">Expedition CK06-06</strain>
    </source>
</reference>
<dbReference type="FunFam" id="1.10.240.10:FF:000005">
    <property type="entry name" value="Tryptophan--tRNA ligase"/>
    <property type="match status" value="1"/>
</dbReference>
<evidence type="ECO:0000256" key="4">
    <source>
        <dbReference type="ARBA" id="ARBA00022741"/>
    </source>
</evidence>
<dbReference type="Gene3D" id="1.10.240.10">
    <property type="entry name" value="Tyrosyl-Transfer RNA Synthetase"/>
    <property type="match status" value="1"/>
</dbReference>
<comment type="similarity">
    <text evidence="1">Belongs to the class-I aminoacyl-tRNA synthetase family.</text>
</comment>
<dbReference type="PANTHER" id="PTHR43766:SF1">
    <property type="entry name" value="TRYPTOPHAN--TRNA LIGASE, MITOCHONDRIAL"/>
    <property type="match status" value="1"/>
</dbReference>
<dbReference type="SUPFAM" id="SSF52374">
    <property type="entry name" value="Nucleotidylyl transferase"/>
    <property type="match status" value="1"/>
</dbReference>
<keyword evidence="4" id="KW-0547">Nucleotide-binding</keyword>
<dbReference type="EC" id="6.1.1.2" evidence="2"/>
<comment type="catalytic activity">
    <reaction evidence="8">
        <text>tRNA(Trp) + L-tryptophan + ATP = L-tryptophyl-tRNA(Trp) + AMP + diphosphate + H(+)</text>
        <dbReference type="Rhea" id="RHEA:24080"/>
        <dbReference type="Rhea" id="RHEA-COMP:9671"/>
        <dbReference type="Rhea" id="RHEA-COMP:9705"/>
        <dbReference type="ChEBI" id="CHEBI:15378"/>
        <dbReference type="ChEBI" id="CHEBI:30616"/>
        <dbReference type="ChEBI" id="CHEBI:33019"/>
        <dbReference type="ChEBI" id="CHEBI:57912"/>
        <dbReference type="ChEBI" id="CHEBI:78442"/>
        <dbReference type="ChEBI" id="CHEBI:78535"/>
        <dbReference type="ChEBI" id="CHEBI:456215"/>
        <dbReference type="EC" id="6.1.1.2"/>
    </reaction>
</comment>